<feature type="transmembrane region" description="Helical" evidence="5">
    <location>
        <begin position="99"/>
        <end position="121"/>
    </location>
</feature>
<dbReference type="GO" id="GO:0005765">
    <property type="term" value="C:lysosomal membrane"/>
    <property type="evidence" value="ECO:0007669"/>
    <property type="project" value="TreeGrafter"/>
</dbReference>
<dbReference type="Proteomes" id="UP000887566">
    <property type="component" value="Unplaced"/>
</dbReference>
<dbReference type="PANTHER" id="PTHR12479">
    <property type="entry name" value="LYSOSOMAL-ASSOCIATED TRANSMEMBRANE PROTEIN"/>
    <property type="match status" value="1"/>
</dbReference>
<name>A0A914UMM3_9BILA</name>
<dbReference type="WBParaSite" id="PSAMB.scaffold1088size36121.g10875.t1">
    <property type="protein sequence ID" value="PSAMB.scaffold1088size36121.g10875.t1"/>
    <property type="gene ID" value="PSAMB.scaffold1088size36121.g10875"/>
</dbReference>
<dbReference type="GO" id="GO:0012505">
    <property type="term" value="C:endomembrane system"/>
    <property type="evidence" value="ECO:0007669"/>
    <property type="project" value="UniProtKB-SubCell"/>
</dbReference>
<evidence type="ECO:0000256" key="5">
    <source>
        <dbReference type="SAM" id="Phobius"/>
    </source>
</evidence>
<feature type="transmembrane region" description="Helical" evidence="5">
    <location>
        <begin position="436"/>
        <end position="456"/>
    </location>
</feature>
<feature type="transmembrane region" description="Helical" evidence="5">
    <location>
        <begin position="35"/>
        <end position="56"/>
    </location>
</feature>
<evidence type="ECO:0000256" key="2">
    <source>
        <dbReference type="ARBA" id="ARBA00022692"/>
    </source>
</evidence>
<proteinExistence type="predicted"/>
<evidence type="ECO:0000313" key="7">
    <source>
        <dbReference type="Proteomes" id="UP000887566"/>
    </source>
</evidence>
<keyword evidence="4 5" id="KW-0472">Membrane</keyword>
<keyword evidence="6" id="KW-0732">Signal</keyword>
<evidence type="ECO:0000256" key="4">
    <source>
        <dbReference type="ARBA" id="ARBA00023136"/>
    </source>
</evidence>
<evidence type="ECO:0000256" key="6">
    <source>
        <dbReference type="SAM" id="SignalP"/>
    </source>
</evidence>
<feature type="signal peptide" evidence="6">
    <location>
        <begin position="1"/>
        <end position="19"/>
    </location>
</feature>
<feature type="chain" id="PRO_5037977829" evidence="6">
    <location>
        <begin position="20"/>
        <end position="469"/>
    </location>
</feature>
<feature type="transmembrane region" description="Helical" evidence="5">
    <location>
        <begin position="403"/>
        <end position="424"/>
    </location>
</feature>
<dbReference type="InterPro" id="IPR051115">
    <property type="entry name" value="LAPTM_transporter"/>
</dbReference>
<accession>A0A914UMM3</accession>
<organism evidence="7 8">
    <name type="scientific">Plectus sambesii</name>
    <dbReference type="NCBI Taxonomy" id="2011161"/>
    <lineage>
        <taxon>Eukaryota</taxon>
        <taxon>Metazoa</taxon>
        <taxon>Ecdysozoa</taxon>
        <taxon>Nematoda</taxon>
        <taxon>Chromadorea</taxon>
        <taxon>Plectida</taxon>
        <taxon>Plectina</taxon>
        <taxon>Plectoidea</taxon>
        <taxon>Plectidae</taxon>
        <taxon>Plectus</taxon>
    </lineage>
</organism>
<keyword evidence="3 5" id="KW-1133">Transmembrane helix</keyword>
<dbReference type="PANTHER" id="PTHR12479:SF10">
    <property type="entry name" value="LYSOSOMAL-ASSOCIATED TRANSMEMBRANE PROTEIN"/>
    <property type="match status" value="1"/>
</dbReference>
<evidence type="ECO:0000256" key="3">
    <source>
        <dbReference type="ARBA" id="ARBA00022989"/>
    </source>
</evidence>
<protein>
    <submittedName>
        <fullName evidence="8">Uncharacterized protein</fullName>
    </submittedName>
</protein>
<comment type="subcellular location">
    <subcellularLocation>
        <location evidence="1">Endomembrane system</location>
        <topology evidence="1">Multi-pass membrane protein</topology>
    </subcellularLocation>
</comment>
<sequence>MWLAACGELLMFALALVMGFIDDNSGEATEQHWHSTFQTILFSVWIIPIVLLLIGLSTNRAWMLLPHLAYTIVAFFIDGILGIRQIFSDAEGSQAAALMVLWIVVLGLVIVEVSSHCFALLPNGAAVCRRRAAERISTRTEGRELAGRQLSRRWSGGENWAMRRRSCSANRRRVACGAVAASAFASPPLIVLTSAASLSSLAAGKCIIVASDYDDEEDLRRRAASPKVSLIGPLIVAGSAGVVDGGEAAAGRPSVTSLTVVDCVELAGRPSVTSLAVVDCNDPASRLSVTSLAVSKAFSFRSSVVSSCRVSFSVAQERCCAGKRRIKSGTWTLALVELVGSVAALIASVAVVSAEMQSRLKSRGDTPSLSMIIDRTIKILLLALLVVTTVILIFALSKNQPLLILPHWIFSIVFFAFHLIVSARETLSSTHVDGDFFFSVFVLIVLGSTFIAVTYMEYRCYVWMKNSYR</sequence>
<feature type="transmembrane region" description="Helical" evidence="5">
    <location>
        <begin position="376"/>
        <end position="396"/>
    </location>
</feature>
<dbReference type="AlphaFoldDB" id="A0A914UMM3"/>
<evidence type="ECO:0000313" key="8">
    <source>
        <dbReference type="WBParaSite" id="PSAMB.scaffold1088size36121.g10875.t1"/>
    </source>
</evidence>
<reference evidence="8" key="1">
    <citation type="submission" date="2022-11" db="UniProtKB">
        <authorList>
            <consortium name="WormBaseParasite"/>
        </authorList>
    </citation>
    <scope>IDENTIFICATION</scope>
</reference>
<evidence type="ECO:0000256" key="1">
    <source>
        <dbReference type="ARBA" id="ARBA00004127"/>
    </source>
</evidence>
<keyword evidence="7" id="KW-1185">Reference proteome</keyword>
<feature type="transmembrane region" description="Helical" evidence="5">
    <location>
        <begin position="68"/>
        <end position="87"/>
    </location>
</feature>
<feature type="transmembrane region" description="Helical" evidence="5">
    <location>
        <begin position="333"/>
        <end position="356"/>
    </location>
</feature>
<keyword evidence="2 5" id="KW-0812">Transmembrane</keyword>